<accession>A0AA38H4T0</accession>
<dbReference type="PANTHER" id="PTHR46211:SF14">
    <property type="entry name" value="GLYCEROPHOSPHODIESTER PHOSPHODIESTERASE"/>
    <property type="match status" value="1"/>
</dbReference>
<dbReference type="PANTHER" id="PTHR46211">
    <property type="entry name" value="GLYCEROPHOSPHORYL DIESTER PHOSPHODIESTERASE"/>
    <property type="match status" value="1"/>
</dbReference>
<dbReference type="RefSeq" id="XP_052942503.1">
    <property type="nucleotide sequence ID" value="XM_053086286.1"/>
</dbReference>
<dbReference type="PROSITE" id="PS51704">
    <property type="entry name" value="GP_PDE"/>
    <property type="match status" value="1"/>
</dbReference>
<dbReference type="Proteomes" id="UP001164286">
    <property type="component" value="Unassembled WGS sequence"/>
</dbReference>
<gene>
    <name evidence="3" type="ORF">MKK02DRAFT_20616</name>
</gene>
<proteinExistence type="predicted"/>
<organism evidence="3 4">
    <name type="scientific">Dioszegia hungarica</name>
    <dbReference type="NCBI Taxonomy" id="4972"/>
    <lineage>
        <taxon>Eukaryota</taxon>
        <taxon>Fungi</taxon>
        <taxon>Dikarya</taxon>
        <taxon>Basidiomycota</taxon>
        <taxon>Agaricomycotina</taxon>
        <taxon>Tremellomycetes</taxon>
        <taxon>Tremellales</taxon>
        <taxon>Bulleribasidiaceae</taxon>
        <taxon>Dioszegia</taxon>
    </lineage>
</organism>
<evidence type="ECO:0000256" key="1">
    <source>
        <dbReference type="SAM" id="SignalP"/>
    </source>
</evidence>
<keyword evidence="1" id="KW-0732">Signal</keyword>
<protein>
    <submittedName>
        <fullName evidence="3">Glycerophosphoryl diester phosphodiesterase</fullName>
    </submittedName>
</protein>
<comment type="caution">
    <text evidence="3">The sequence shown here is derived from an EMBL/GenBank/DDBJ whole genome shotgun (WGS) entry which is preliminary data.</text>
</comment>
<dbReference type="GO" id="GO:0008081">
    <property type="term" value="F:phosphoric diester hydrolase activity"/>
    <property type="evidence" value="ECO:0007669"/>
    <property type="project" value="InterPro"/>
</dbReference>
<evidence type="ECO:0000259" key="2">
    <source>
        <dbReference type="PROSITE" id="PS51704"/>
    </source>
</evidence>
<keyword evidence="4" id="KW-1185">Reference proteome</keyword>
<feature type="chain" id="PRO_5041286017" evidence="1">
    <location>
        <begin position="22"/>
        <end position="389"/>
    </location>
</feature>
<dbReference type="Gene3D" id="3.20.20.190">
    <property type="entry name" value="Phosphatidylinositol (PI) phosphodiesterase"/>
    <property type="match status" value="1"/>
</dbReference>
<evidence type="ECO:0000313" key="4">
    <source>
        <dbReference type="Proteomes" id="UP001164286"/>
    </source>
</evidence>
<dbReference type="GO" id="GO:0006629">
    <property type="term" value="P:lipid metabolic process"/>
    <property type="evidence" value="ECO:0007669"/>
    <property type="project" value="InterPro"/>
</dbReference>
<feature type="domain" description="GP-PDE" evidence="2">
    <location>
        <begin position="34"/>
        <end position="353"/>
    </location>
</feature>
<feature type="signal peptide" evidence="1">
    <location>
        <begin position="1"/>
        <end position="21"/>
    </location>
</feature>
<dbReference type="Pfam" id="PF03009">
    <property type="entry name" value="GDPD"/>
    <property type="match status" value="1"/>
</dbReference>
<dbReference type="AlphaFoldDB" id="A0AA38H4T0"/>
<dbReference type="GeneID" id="77725487"/>
<dbReference type="InterPro" id="IPR030395">
    <property type="entry name" value="GP_PDE_dom"/>
</dbReference>
<name>A0AA38H4T0_9TREE</name>
<evidence type="ECO:0000313" key="3">
    <source>
        <dbReference type="EMBL" id="KAI9632726.1"/>
    </source>
</evidence>
<sequence>MISTPSILLGALVALQATASASPMKQRWLYEKYFDLQGHRGGTGEAVENTLPALAWGLLAGVTSLEVDVGITKDGVALIYHDEIIDKTKCKDTAAAWADDKMFPYVGKSVANLTLAQIKTLDCGSLRLTAHPMAEVYPGTKLSTMDEMFDFVDCATSDPVLYNIETKVNPEKANATRSPEDFIAIMDKSFAKKDATFMDRITHQSFDWRMAVLSKKQWPTMRTGALISDASIYNNPNATTIANLRPGATNRLAGIDLTKVEGATVGERVARAAKQINADNLAPAAASYTSTNPDASSPGYVSFITKDMVDTAHALGMKVKAWTINRKNAIEPLINLGVDGIITDYPSDVRVQLERNGKYLAPKADYKRVMGCLKAMNQVTKDGLSTKGF</sequence>
<dbReference type="SUPFAM" id="SSF51695">
    <property type="entry name" value="PLC-like phosphodiesterases"/>
    <property type="match status" value="1"/>
</dbReference>
<reference evidence="3" key="1">
    <citation type="journal article" date="2022" name="G3 (Bethesda)">
        <title>High quality genome of the basidiomycete yeast Dioszegia hungarica PDD-24b-2 isolated from cloud water.</title>
        <authorList>
            <person name="Jarrige D."/>
            <person name="Haridas S."/>
            <person name="Bleykasten-Grosshans C."/>
            <person name="Joly M."/>
            <person name="Nadalig T."/>
            <person name="Sancelme M."/>
            <person name="Vuilleumier S."/>
            <person name="Grigoriev I.V."/>
            <person name="Amato P."/>
            <person name="Bringel F."/>
        </authorList>
    </citation>
    <scope>NUCLEOTIDE SEQUENCE</scope>
    <source>
        <strain evidence="3">PDD-24b-2</strain>
    </source>
</reference>
<dbReference type="EMBL" id="JAKWFO010000014">
    <property type="protein sequence ID" value="KAI9632726.1"/>
    <property type="molecule type" value="Genomic_DNA"/>
</dbReference>
<dbReference type="InterPro" id="IPR017946">
    <property type="entry name" value="PLC-like_Pdiesterase_TIM-brl"/>
</dbReference>